<feature type="transmembrane region" description="Helical" evidence="7">
    <location>
        <begin position="272"/>
        <end position="291"/>
    </location>
</feature>
<dbReference type="PANTHER" id="PTHR21716:SF64">
    <property type="entry name" value="AI-2 TRANSPORT PROTEIN TQSA"/>
    <property type="match status" value="1"/>
</dbReference>
<evidence type="ECO:0000256" key="5">
    <source>
        <dbReference type="ARBA" id="ARBA00023136"/>
    </source>
</evidence>
<evidence type="ECO:0000256" key="1">
    <source>
        <dbReference type="ARBA" id="ARBA00004141"/>
    </source>
</evidence>
<evidence type="ECO:0000256" key="7">
    <source>
        <dbReference type="SAM" id="Phobius"/>
    </source>
</evidence>
<comment type="similarity">
    <text evidence="2">Belongs to the autoinducer-2 exporter (AI-2E) (TC 2.A.86) family.</text>
</comment>
<dbReference type="PANTHER" id="PTHR21716">
    <property type="entry name" value="TRANSMEMBRANE PROTEIN"/>
    <property type="match status" value="1"/>
</dbReference>
<feature type="region of interest" description="Disordered" evidence="6">
    <location>
        <begin position="356"/>
        <end position="409"/>
    </location>
</feature>
<evidence type="ECO:0000256" key="4">
    <source>
        <dbReference type="ARBA" id="ARBA00022989"/>
    </source>
</evidence>
<comment type="caution">
    <text evidence="8">The sequence shown here is derived from an EMBL/GenBank/DDBJ whole genome shotgun (WGS) entry which is preliminary data.</text>
</comment>
<keyword evidence="4 7" id="KW-1133">Transmembrane helix</keyword>
<keyword evidence="5 7" id="KW-0472">Membrane</keyword>
<feature type="transmembrane region" description="Helical" evidence="7">
    <location>
        <begin position="73"/>
        <end position="99"/>
    </location>
</feature>
<dbReference type="RefSeq" id="WP_147101308.1">
    <property type="nucleotide sequence ID" value="NZ_BJVJ01000001.1"/>
</dbReference>
<feature type="transmembrane region" description="Helical" evidence="7">
    <location>
        <begin position="152"/>
        <end position="175"/>
    </location>
</feature>
<feature type="transmembrane region" description="Helical" evidence="7">
    <location>
        <begin position="208"/>
        <end position="241"/>
    </location>
</feature>
<gene>
    <name evidence="8" type="ORF">PSU4_00360</name>
</gene>
<dbReference type="GO" id="GO:0055085">
    <property type="term" value="P:transmembrane transport"/>
    <property type="evidence" value="ECO:0007669"/>
    <property type="project" value="TreeGrafter"/>
</dbReference>
<evidence type="ECO:0000256" key="3">
    <source>
        <dbReference type="ARBA" id="ARBA00022692"/>
    </source>
</evidence>
<comment type="subcellular location">
    <subcellularLocation>
        <location evidence="1">Membrane</location>
        <topology evidence="1">Multi-pass membrane protein</topology>
    </subcellularLocation>
</comment>
<protein>
    <submittedName>
        <fullName evidence="8">AI-2E family transporter</fullName>
    </submittedName>
</protein>
<feature type="transmembrane region" description="Helical" evidence="7">
    <location>
        <begin position="21"/>
        <end position="38"/>
    </location>
</feature>
<reference evidence="8 9" key="1">
    <citation type="submission" date="2019-07" db="EMBL/GenBank/DDBJ databases">
        <title>Whole genome shotgun sequence of Pseudonocardia sulfidoxydans NBRC 16205.</title>
        <authorList>
            <person name="Hosoyama A."/>
            <person name="Uohara A."/>
            <person name="Ohji S."/>
            <person name="Ichikawa N."/>
        </authorList>
    </citation>
    <scope>NUCLEOTIDE SEQUENCE [LARGE SCALE GENOMIC DNA]</scope>
    <source>
        <strain evidence="8 9">NBRC 16205</strain>
    </source>
</reference>
<evidence type="ECO:0000256" key="2">
    <source>
        <dbReference type="ARBA" id="ARBA00009773"/>
    </source>
</evidence>
<evidence type="ECO:0000256" key="6">
    <source>
        <dbReference type="SAM" id="MobiDB-lite"/>
    </source>
</evidence>
<organism evidence="8 9">
    <name type="scientific">Pseudonocardia sulfidoxydans NBRC 16205</name>
    <dbReference type="NCBI Taxonomy" id="1223511"/>
    <lineage>
        <taxon>Bacteria</taxon>
        <taxon>Bacillati</taxon>
        <taxon>Actinomycetota</taxon>
        <taxon>Actinomycetes</taxon>
        <taxon>Pseudonocardiales</taxon>
        <taxon>Pseudonocardiaceae</taxon>
        <taxon>Pseudonocardia</taxon>
    </lineage>
</organism>
<keyword evidence="3 7" id="KW-0812">Transmembrane</keyword>
<feature type="transmembrane region" description="Helical" evidence="7">
    <location>
        <begin position="44"/>
        <end position="61"/>
    </location>
</feature>
<feature type="transmembrane region" description="Helical" evidence="7">
    <location>
        <begin position="311"/>
        <end position="337"/>
    </location>
</feature>
<dbReference type="AlphaFoldDB" id="A0A511D8H6"/>
<evidence type="ECO:0000313" key="8">
    <source>
        <dbReference type="EMBL" id="GEL21082.1"/>
    </source>
</evidence>
<dbReference type="GO" id="GO:0016020">
    <property type="term" value="C:membrane"/>
    <property type="evidence" value="ECO:0007669"/>
    <property type="project" value="UniProtKB-SubCell"/>
</dbReference>
<sequence length="409" mass="42944">MTQTVPGDRGDEVLPTGMPRGLVVVLAVTGLLVSTLALQQFSSIVAPVLLALILVIGVHPLTGNLTRRGVPRWLAATVSLVVVLAIIIGLAASLALSVARLGTLLPMYQDRFVALLDGLRAWLAGLGVGPEQLQNLVGQIDFGKVAGVVTDLLAGLASTFTNLLFLIFVVLFMSVDALGFSHRLRQVGGRQPAIVSALRGFVTGTRSYLFVATLFGLIVAVVDTVFLWIAGVPLALLWGLLAFVTNYIPNIGFIIGLVPPALLALLEGGPKLMLIVIVAYCVINFVIQSLIQPKYVSDAVNLSLTLTFLSLVFWAFVIGPLGAVLAIPLTLLTKALLLDVDPRTRWMSAFLVGGKAGPDEPASSGSPPDGPSADVASPDRAAPVPAVPDPQERDVDASPTPQGPPSSRR</sequence>
<feature type="transmembrane region" description="Helical" evidence="7">
    <location>
        <begin position="247"/>
        <end position="265"/>
    </location>
</feature>
<dbReference type="Pfam" id="PF01594">
    <property type="entry name" value="AI-2E_transport"/>
    <property type="match status" value="1"/>
</dbReference>
<proteinExistence type="inferred from homology"/>
<name>A0A511D8H6_9PSEU</name>
<evidence type="ECO:0000313" key="9">
    <source>
        <dbReference type="Proteomes" id="UP000321685"/>
    </source>
</evidence>
<dbReference type="Proteomes" id="UP000321685">
    <property type="component" value="Unassembled WGS sequence"/>
</dbReference>
<accession>A0A511D8H6</accession>
<dbReference type="EMBL" id="BJVJ01000001">
    <property type="protein sequence ID" value="GEL21082.1"/>
    <property type="molecule type" value="Genomic_DNA"/>
</dbReference>
<feature type="compositionally biased region" description="Low complexity" evidence="6">
    <location>
        <begin position="359"/>
        <end position="384"/>
    </location>
</feature>
<dbReference type="InterPro" id="IPR002549">
    <property type="entry name" value="AI-2E-like"/>
</dbReference>
<keyword evidence="9" id="KW-1185">Reference proteome</keyword>
<dbReference type="OrthoDB" id="9799225at2"/>